<sequence length="325" mass="36702">KVQKGRYREFTQMDADILGTESMLADAEIIQMGIEIVQKLGFEDFSARISNRKFLEGLAEYYKIDSSNYYGFFMSIDKLDKIGKEAVIRELIEKRGINEDISKESINTLVEGKQISNFNEVISYFNNSVGKTSVGKEALDEISQIINYLNSVGITEKYYKFDPTIARGLASYTGPVWEFTVYDGDVGSIAGGGRYDKAIEKYIGKSIPATGISFGLERISDIIKSRNMYKPENDLKVLVTIFSEDTKDKSVEVANYLRNANISTMLYPEISKLEKQFKYADRKNIPFVVVIGPDEITSDTIQLKDMVNRTQKQTTISEIAELINA</sequence>
<evidence type="ECO:0000313" key="12">
    <source>
        <dbReference type="Proteomes" id="UP000745577"/>
    </source>
</evidence>
<dbReference type="InterPro" id="IPR045864">
    <property type="entry name" value="aa-tRNA-synth_II/BPL/LPL"/>
</dbReference>
<dbReference type="EMBL" id="JAGQLL010000074">
    <property type="protein sequence ID" value="MCA9380495.1"/>
    <property type="molecule type" value="Genomic_DNA"/>
</dbReference>
<keyword evidence="5" id="KW-0067">ATP-binding</keyword>
<feature type="binding site" evidence="9">
    <location>
        <position position="16"/>
    </location>
    <ligand>
        <name>L-histidine</name>
        <dbReference type="ChEBI" id="CHEBI:57595"/>
    </ligand>
</feature>
<evidence type="ECO:0000256" key="7">
    <source>
        <dbReference type="ARBA" id="ARBA00023146"/>
    </source>
</evidence>
<dbReference type="Proteomes" id="UP000745577">
    <property type="component" value="Unassembled WGS sequence"/>
</dbReference>
<evidence type="ECO:0000256" key="6">
    <source>
        <dbReference type="ARBA" id="ARBA00022917"/>
    </source>
</evidence>
<evidence type="ECO:0000259" key="10">
    <source>
        <dbReference type="PROSITE" id="PS50862"/>
    </source>
</evidence>
<evidence type="ECO:0000256" key="8">
    <source>
        <dbReference type="ARBA" id="ARBA00047639"/>
    </source>
</evidence>
<dbReference type="InterPro" id="IPR041715">
    <property type="entry name" value="HisRS-like_core"/>
</dbReference>
<comment type="catalytic activity">
    <reaction evidence="8">
        <text>tRNA(His) + L-histidine + ATP = L-histidyl-tRNA(His) + AMP + diphosphate + H(+)</text>
        <dbReference type="Rhea" id="RHEA:17313"/>
        <dbReference type="Rhea" id="RHEA-COMP:9665"/>
        <dbReference type="Rhea" id="RHEA-COMP:9689"/>
        <dbReference type="ChEBI" id="CHEBI:15378"/>
        <dbReference type="ChEBI" id="CHEBI:30616"/>
        <dbReference type="ChEBI" id="CHEBI:33019"/>
        <dbReference type="ChEBI" id="CHEBI:57595"/>
        <dbReference type="ChEBI" id="CHEBI:78442"/>
        <dbReference type="ChEBI" id="CHEBI:78527"/>
        <dbReference type="ChEBI" id="CHEBI:456215"/>
        <dbReference type="EC" id="6.1.1.21"/>
    </reaction>
</comment>
<dbReference type="PANTHER" id="PTHR11476:SF7">
    <property type="entry name" value="HISTIDINE--TRNA LIGASE"/>
    <property type="match status" value="1"/>
</dbReference>
<evidence type="ECO:0000256" key="1">
    <source>
        <dbReference type="ARBA" id="ARBA00008226"/>
    </source>
</evidence>
<dbReference type="InterPro" id="IPR006195">
    <property type="entry name" value="aa-tRNA-synth_II"/>
</dbReference>
<evidence type="ECO:0000256" key="2">
    <source>
        <dbReference type="ARBA" id="ARBA00012815"/>
    </source>
</evidence>
<comment type="similarity">
    <text evidence="1">Belongs to the class-II aminoacyl-tRNA synthetase family.</text>
</comment>
<dbReference type="GO" id="GO:0006427">
    <property type="term" value="P:histidyl-tRNA aminoacylation"/>
    <property type="evidence" value="ECO:0007669"/>
    <property type="project" value="TreeGrafter"/>
</dbReference>
<dbReference type="SUPFAM" id="SSF55681">
    <property type="entry name" value="Class II aaRS and biotin synthetases"/>
    <property type="match status" value="1"/>
</dbReference>
<dbReference type="SUPFAM" id="SSF52954">
    <property type="entry name" value="Class II aaRS ABD-related"/>
    <property type="match status" value="1"/>
</dbReference>
<dbReference type="GO" id="GO:0003723">
    <property type="term" value="F:RNA binding"/>
    <property type="evidence" value="ECO:0007669"/>
    <property type="project" value="TreeGrafter"/>
</dbReference>
<evidence type="ECO:0000256" key="3">
    <source>
        <dbReference type="ARBA" id="ARBA00022598"/>
    </source>
</evidence>
<comment type="caution">
    <text evidence="11">The sequence shown here is derived from an EMBL/GenBank/DDBJ whole genome shotgun (WGS) entry which is preliminary data.</text>
</comment>
<reference evidence="11" key="2">
    <citation type="journal article" date="2021" name="Microbiome">
        <title>Successional dynamics and alternative stable states in a saline activated sludge microbial community over 9 years.</title>
        <authorList>
            <person name="Wang Y."/>
            <person name="Ye J."/>
            <person name="Ju F."/>
            <person name="Liu L."/>
            <person name="Boyd J.A."/>
            <person name="Deng Y."/>
            <person name="Parks D.H."/>
            <person name="Jiang X."/>
            <person name="Yin X."/>
            <person name="Woodcroft B.J."/>
            <person name="Tyson G.W."/>
            <person name="Hugenholtz P."/>
            <person name="Polz M.F."/>
            <person name="Zhang T."/>
        </authorList>
    </citation>
    <scope>NUCLEOTIDE SEQUENCE</scope>
    <source>
        <strain evidence="11">HKST-UBA15</strain>
    </source>
</reference>
<dbReference type="GO" id="GO:0005829">
    <property type="term" value="C:cytosol"/>
    <property type="evidence" value="ECO:0007669"/>
    <property type="project" value="TreeGrafter"/>
</dbReference>
<dbReference type="Pfam" id="PF13393">
    <property type="entry name" value="tRNA-synt_His"/>
    <property type="match status" value="1"/>
</dbReference>
<dbReference type="PANTHER" id="PTHR11476">
    <property type="entry name" value="HISTIDYL-TRNA SYNTHETASE"/>
    <property type="match status" value="1"/>
</dbReference>
<keyword evidence="4" id="KW-0547">Nucleotide-binding</keyword>
<keyword evidence="7" id="KW-0030">Aminoacyl-tRNA synthetase</keyword>
<feature type="non-terminal residue" evidence="11">
    <location>
        <position position="1"/>
    </location>
</feature>
<dbReference type="InterPro" id="IPR033656">
    <property type="entry name" value="HisRS_anticodon"/>
</dbReference>
<reference evidence="11" key="1">
    <citation type="submission" date="2020-04" db="EMBL/GenBank/DDBJ databases">
        <authorList>
            <person name="Zhang T."/>
        </authorList>
    </citation>
    <scope>NUCLEOTIDE SEQUENCE</scope>
    <source>
        <strain evidence="11">HKST-UBA15</strain>
    </source>
</reference>
<dbReference type="InterPro" id="IPR036621">
    <property type="entry name" value="Anticodon-bd_dom_sf"/>
</dbReference>
<dbReference type="AlphaFoldDB" id="A0A955L1F9"/>
<dbReference type="CDD" id="cd00859">
    <property type="entry name" value="HisRS_anticodon"/>
    <property type="match status" value="1"/>
</dbReference>
<organism evidence="11 12">
    <name type="scientific">Candidatus Dojkabacteria bacterium</name>
    <dbReference type="NCBI Taxonomy" id="2099670"/>
    <lineage>
        <taxon>Bacteria</taxon>
        <taxon>Candidatus Dojkabacteria</taxon>
    </lineage>
</organism>
<dbReference type="GO" id="GO:0016757">
    <property type="term" value="F:glycosyltransferase activity"/>
    <property type="evidence" value="ECO:0007669"/>
    <property type="project" value="UniProtKB-KW"/>
</dbReference>
<dbReference type="Gene3D" id="3.30.930.10">
    <property type="entry name" value="Bira Bifunctional Protein, Domain 2"/>
    <property type="match status" value="1"/>
</dbReference>
<dbReference type="EC" id="6.1.1.21" evidence="2"/>
<dbReference type="Pfam" id="PF03129">
    <property type="entry name" value="HGTP_anticodon"/>
    <property type="match status" value="1"/>
</dbReference>
<evidence type="ECO:0000313" key="11">
    <source>
        <dbReference type="EMBL" id="MCA9380495.1"/>
    </source>
</evidence>
<dbReference type="GO" id="GO:0004821">
    <property type="term" value="F:histidine-tRNA ligase activity"/>
    <property type="evidence" value="ECO:0007669"/>
    <property type="project" value="UniProtKB-EC"/>
</dbReference>
<dbReference type="PIRSF" id="PIRSF001549">
    <property type="entry name" value="His-tRNA_synth"/>
    <property type="match status" value="1"/>
</dbReference>
<dbReference type="InterPro" id="IPR004516">
    <property type="entry name" value="HisRS/HisZ"/>
</dbReference>
<name>A0A955L1F9_9BACT</name>
<keyword evidence="11" id="KW-0328">Glycosyltransferase</keyword>
<feature type="domain" description="Aminoacyl-transfer RNA synthetases class-II family profile" evidence="10">
    <location>
        <begin position="1"/>
        <end position="231"/>
    </location>
</feature>
<keyword evidence="6" id="KW-0648">Protein biosynthesis</keyword>
<dbReference type="Gene3D" id="3.40.50.800">
    <property type="entry name" value="Anticodon-binding domain"/>
    <property type="match status" value="1"/>
</dbReference>
<feature type="binding site" evidence="9">
    <location>
        <position position="167"/>
    </location>
    <ligand>
        <name>L-histidine</name>
        <dbReference type="ChEBI" id="CHEBI:57595"/>
    </ligand>
</feature>
<dbReference type="InterPro" id="IPR004154">
    <property type="entry name" value="Anticodon-bd"/>
</dbReference>
<keyword evidence="3" id="KW-0436">Ligase</keyword>
<proteinExistence type="inferred from homology"/>
<protein>
    <recommendedName>
        <fullName evidence="2">histidine--tRNA ligase</fullName>
        <ecNumber evidence="2">6.1.1.21</ecNumber>
    </recommendedName>
</protein>
<feature type="binding site" evidence="9">
    <location>
        <position position="12"/>
    </location>
    <ligand>
        <name>L-histidine</name>
        <dbReference type="ChEBI" id="CHEBI:57595"/>
    </ligand>
</feature>
<dbReference type="PROSITE" id="PS50862">
    <property type="entry name" value="AA_TRNA_LIGASE_II"/>
    <property type="match status" value="1"/>
</dbReference>
<gene>
    <name evidence="11" type="ORF">KC675_04930</name>
</gene>
<keyword evidence="11" id="KW-0808">Transferase</keyword>
<dbReference type="GO" id="GO:0005524">
    <property type="term" value="F:ATP binding"/>
    <property type="evidence" value="ECO:0007669"/>
    <property type="project" value="UniProtKB-KW"/>
</dbReference>
<evidence type="ECO:0000256" key="9">
    <source>
        <dbReference type="PIRSR" id="PIRSR001549-1"/>
    </source>
</evidence>
<accession>A0A955L1F9</accession>
<evidence type="ECO:0000256" key="4">
    <source>
        <dbReference type="ARBA" id="ARBA00022741"/>
    </source>
</evidence>
<evidence type="ECO:0000256" key="5">
    <source>
        <dbReference type="ARBA" id="ARBA00022840"/>
    </source>
</evidence>